<evidence type="ECO:0000313" key="4">
    <source>
        <dbReference type="Proteomes" id="UP001465668"/>
    </source>
</evidence>
<reference evidence="3 4" key="1">
    <citation type="submission" date="2024-02" db="EMBL/GenBank/DDBJ databases">
        <title>First draft genome assembly of two strains of Seiridium cardinale.</title>
        <authorList>
            <person name="Emiliani G."/>
            <person name="Scali E."/>
        </authorList>
    </citation>
    <scope>NUCLEOTIDE SEQUENCE [LARGE SCALE GENOMIC DNA]</scope>
    <source>
        <strain evidence="3 4">BM-138-000479</strain>
    </source>
</reference>
<protein>
    <submittedName>
        <fullName evidence="3">Mid2 domain-containing protein</fullName>
    </submittedName>
</protein>
<name>A0ABR2XXW5_9PEZI</name>
<feature type="compositionally biased region" description="Low complexity" evidence="1">
    <location>
        <begin position="197"/>
        <end position="214"/>
    </location>
</feature>
<accession>A0ABR2XXW5</accession>
<keyword evidence="2" id="KW-0472">Membrane</keyword>
<comment type="caution">
    <text evidence="3">The sequence shown here is derived from an EMBL/GenBank/DDBJ whole genome shotgun (WGS) entry which is preliminary data.</text>
</comment>
<feature type="transmembrane region" description="Helical" evidence="2">
    <location>
        <begin position="220"/>
        <end position="243"/>
    </location>
</feature>
<keyword evidence="4" id="KW-1185">Reference proteome</keyword>
<dbReference type="EMBL" id="JARVKM010000015">
    <property type="protein sequence ID" value="KAK9778481.1"/>
    <property type="molecule type" value="Genomic_DNA"/>
</dbReference>
<organism evidence="3 4">
    <name type="scientific">Seiridium cardinale</name>
    <dbReference type="NCBI Taxonomy" id="138064"/>
    <lineage>
        <taxon>Eukaryota</taxon>
        <taxon>Fungi</taxon>
        <taxon>Dikarya</taxon>
        <taxon>Ascomycota</taxon>
        <taxon>Pezizomycotina</taxon>
        <taxon>Sordariomycetes</taxon>
        <taxon>Xylariomycetidae</taxon>
        <taxon>Amphisphaeriales</taxon>
        <taxon>Sporocadaceae</taxon>
        <taxon>Seiridium</taxon>
    </lineage>
</organism>
<gene>
    <name evidence="3" type="ORF">SCAR479_04503</name>
</gene>
<keyword evidence="2" id="KW-0812">Transmembrane</keyword>
<evidence type="ECO:0000256" key="1">
    <source>
        <dbReference type="SAM" id="MobiDB-lite"/>
    </source>
</evidence>
<dbReference type="Proteomes" id="UP001465668">
    <property type="component" value="Unassembled WGS sequence"/>
</dbReference>
<evidence type="ECO:0000256" key="2">
    <source>
        <dbReference type="SAM" id="Phobius"/>
    </source>
</evidence>
<feature type="region of interest" description="Disordered" evidence="1">
    <location>
        <begin position="167"/>
        <end position="214"/>
    </location>
</feature>
<feature type="region of interest" description="Disordered" evidence="1">
    <location>
        <begin position="276"/>
        <end position="306"/>
    </location>
</feature>
<proteinExistence type="predicted"/>
<keyword evidence="2" id="KW-1133">Transmembrane helix</keyword>
<evidence type="ECO:0000313" key="3">
    <source>
        <dbReference type="EMBL" id="KAK9778481.1"/>
    </source>
</evidence>
<feature type="compositionally biased region" description="Polar residues" evidence="1">
    <location>
        <begin position="167"/>
        <end position="196"/>
    </location>
</feature>
<sequence>MVAAQNLGPLTATAALPSSCVDELDIVYKVHTTPEGYYYLLNGPFEVASCYPSSYDGTGTKFYSPAPSCPSGFTPACSSTNAAGTVTETIQTCCPTQFNYSCQTEASYEWESTLGCVSAVDTALSTTWTVMDIESGNTKSTTSAGYQGGMNAYSIQVRFQSSDLVTMTSSEPGSETANAKTSSTTPTSAGISNPIWSASQSSTPTSAAASAPSSGLSAGAAAGIGVGSFALLLAIAGAVIFMISRRRKRGRQDEPIQLDNTPAPAWKYATQMNSTPQEIHEAPVPDNPRQIYEAPNTEYYAPEYRP</sequence>